<name>A0ABR2V855_9PEZI</name>
<feature type="compositionally biased region" description="Basic and acidic residues" evidence="1">
    <location>
        <begin position="103"/>
        <end position="121"/>
    </location>
</feature>
<evidence type="ECO:0000313" key="2">
    <source>
        <dbReference type="EMBL" id="KAK9423100.1"/>
    </source>
</evidence>
<feature type="region of interest" description="Disordered" evidence="1">
    <location>
        <begin position="85"/>
        <end position="121"/>
    </location>
</feature>
<accession>A0ABR2V855</accession>
<dbReference type="EMBL" id="JARVKF010000090">
    <property type="protein sequence ID" value="KAK9423100.1"/>
    <property type="molecule type" value="Genomic_DNA"/>
</dbReference>
<keyword evidence="3" id="KW-1185">Reference proteome</keyword>
<evidence type="ECO:0000313" key="3">
    <source>
        <dbReference type="Proteomes" id="UP001408356"/>
    </source>
</evidence>
<organism evidence="2 3">
    <name type="scientific">Seiridium unicorne</name>
    <dbReference type="NCBI Taxonomy" id="138068"/>
    <lineage>
        <taxon>Eukaryota</taxon>
        <taxon>Fungi</taxon>
        <taxon>Dikarya</taxon>
        <taxon>Ascomycota</taxon>
        <taxon>Pezizomycotina</taxon>
        <taxon>Sordariomycetes</taxon>
        <taxon>Xylariomycetidae</taxon>
        <taxon>Amphisphaeriales</taxon>
        <taxon>Sporocadaceae</taxon>
        <taxon>Seiridium</taxon>
    </lineage>
</organism>
<sequence length="121" mass="13489">MAANTPVSKPAAGSPQAEPEEWTEEQLEDALKKLKTIHIKARYSGASPPGQQDTLASLQKSVASAATELRDFRTVYTSEETKTVLEQARKSRQAQPRGIKAWRARDHPDWLDQDEDTSREA</sequence>
<proteinExistence type="predicted"/>
<protein>
    <submittedName>
        <fullName evidence="2">Uncharacterized protein</fullName>
    </submittedName>
</protein>
<dbReference type="Proteomes" id="UP001408356">
    <property type="component" value="Unassembled WGS sequence"/>
</dbReference>
<comment type="caution">
    <text evidence="2">The sequence shown here is derived from an EMBL/GenBank/DDBJ whole genome shotgun (WGS) entry which is preliminary data.</text>
</comment>
<gene>
    <name evidence="2" type="ORF">SUNI508_04394</name>
</gene>
<evidence type="ECO:0000256" key="1">
    <source>
        <dbReference type="SAM" id="MobiDB-lite"/>
    </source>
</evidence>
<reference evidence="2 3" key="1">
    <citation type="journal article" date="2024" name="J. Plant Pathol.">
        <title>Sequence and assembly of the genome of Seiridium unicorne, isolate CBS 538.82, causal agent of cypress canker disease.</title>
        <authorList>
            <person name="Scali E."/>
            <person name="Rocca G.D."/>
            <person name="Danti R."/>
            <person name="Garbelotto M."/>
            <person name="Barberini S."/>
            <person name="Baroncelli R."/>
            <person name="Emiliani G."/>
        </authorList>
    </citation>
    <scope>NUCLEOTIDE SEQUENCE [LARGE SCALE GENOMIC DNA]</scope>
    <source>
        <strain evidence="2 3">BM-138-508</strain>
    </source>
</reference>
<feature type="region of interest" description="Disordered" evidence="1">
    <location>
        <begin position="1"/>
        <end position="26"/>
    </location>
</feature>